<comment type="caution">
    <text evidence="5">The sequence shown here is derived from an EMBL/GenBank/DDBJ whole genome shotgun (WGS) entry which is preliminary data.</text>
</comment>
<accession>A0ABY2TTV3</accession>
<dbReference type="PROSITE" id="PS50889">
    <property type="entry name" value="S4"/>
    <property type="match status" value="1"/>
</dbReference>
<sequence>MKKEKNKLVSNLEEIYKSSVIRKCKVEENIETIRLDRYLGNRFSYYTRSKWQDLIGQGLVLVNGKRIKYTREIKKGDEIIYHLIGLKEPDIDKNIQIIYDDGDLIIVNKPANLPVIPSGKYYYNTLHTIMKENLNCNINMLNRIDRETSGCVVMSRGHELASKFCAMHSKSNSKNNSNKIKKTYIAIVENAKNIEENFTVEGYMEEIGNPFYRRYQILHKISKNKNSNNFNNIKPNENLKYSKTKFKTIKKFGDYAIVMARLYTGRMHQIRVHLHSLGLYMVGDKIYGKYGPEVFNSFIKKSVIPKDFFVRQALHSYKLEFNHPITNKLIKVKAPLPNDLKEFIFKIKNQK</sequence>
<dbReference type="InterPro" id="IPR050188">
    <property type="entry name" value="RluA_PseudoU_synthase"/>
</dbReference>
<dbReference type="SUPFAM" id="SSF55120">
    <property type="entry name" value="Pseudouridine synthase"/>
    <property type="match status" value="1"/>
</dbReference>
<dbReference type="CDD" id="cd00165">
    <property type="entry name" value="S4"/>
    <property type="match status" value="1"/>
</dbReference>
<gene>
    <name evidence="5" type="ORF">EZH24_00760</name>
</gene>
<dbReference type="Pfam" id="PF01479">
    <property type="entry name" value="S4"/>
    <property type="match status" value="1"/>
</dbReference>
<evidence type="ECO:0000256" key="1">
    <source>
        <dbReference type="ARBA" id="ARBA00010876"/>
    </source>
</evidence>
<dbReference type="RefSeq" id="WP_137997226.1">
    <property type="nucleotide sequence ID" value="NZ_SJDU01000008.1"/>
</dbReference>
<dbReference type="InterPro" id="IPR002942">
    <property type="entry name" value="S4_RNA-bd"/>
</dbReference>
<dbReference type="InterPro" id="IPR006224">
    <property type="entry name" value="PsdUridine_synth_RluA-like_CS"/>
</dbReference>
<dbReference type="InterPro" id="IPR006145">
    <property type="entry name" value="PsdUridine_synth_RsuA/RluA"/>
</dbReference>
<feature type="domain" description="RNA-binding S4" evidence="4">
    <location>
        <begin position="33"/>
        <end position="90"/>
    </location>
</feature>
<keyword evidence="6" id="KW-1185">Reference proteome</keyword>
<reference evidence="5 6" key="1">
    <citation type="journal article" date="2019" name="Anaerobe">
        <title>Brachyspira catarrhinii sp. nov., an anaerobic intestinal spirochaete isolated from vervet monkeys may have been misidentified as Brachyspira aalborgi in previous studies.</title>
        <authorList>
            <person name="Phillips N.D."/>
            <person name="La T."/>
            <person name="Hampson D.J."/>
        </authorList>
    </citation>
    <scope>NUCLEOTIDE SEQUENCE [LARGE SCALE GENOMIC DNA]</scope>
    <source>
        <strain evidence="5 6">Z12</strain>
    </source>
</reference>
<proteinExistence type="inferred from homology"/>
<dbReference type="InterPro" id="IPR020103">
    <property type="entry name" value="PsdUridine_synth_cat_dom_sf"/>
</dbReference>
<dbReference type="PANTHER" id="PTHR21600">
    <property type="entry name" value="MITOCHONDRIAL RNA PSEUDOURIDINE SYNTHASE"/>
    <property type="match status" value="1"/>
</dbReference>
<keyword evidence="3" id="KW-0694">RNA-binding</keyword>
<dbReference type="PROSITE" id="PS01129">
    <property type="entry name" value="PSI_RLU"/>
    <property type="match status" value="1"/>
</dbReference>
<evidence type="ECO:0000256" key="3">
    <source>
        <dbReference type="PROSITE-ProRule" id="PRU00182"/>
    </source>
</evidence>
<protein>
    <submittedName>
        <fullName evidence="5">RluA family pseudouridine synthase</fullName>
    </submittedName>
</protein>
<evidence type="ECO:0000256" key="2">
    <source>
        <dbReference type="ARBA" id="ARBA00023235"/>
    </source>
</evidence>
<dbReference type="SMART" id="SM00363">
    <property type="entry name" value="S4"/>
    <property type="match status" value="1"/>
</dbReference>
<dbReference type="CDD" id="cd02869">
    <property type="entry name" value="PseudoU_synth_RluA_like"/>
    <property type="match status" value="1"/>
</dbReference>
<evidence type="ECO:0000313" key="6">
    <source>
        <dbReference type="Proteomes" id="UP000310168"/>
    </source>
</evidence>
<comment type="similarity">
    <text evidence="1">Belongs to the pseudouridine synthase RluA family.</text>
</comment>
<dbReference type="Gene3D" id="3.30.2350.10">
    <property type="entry name" value="Pseudouridine synthase"/>
    <property type="match status" value="1"/>
</dbReference>
<name>A0ABY2TTV3_9SPIR</name>
<organism evidence="5 6">
    <name type="scientific">Brachyspira catarrhinii</name>
    <dbReference type="NCBI Taxonomy" id="2528966"/>
    <lineage>
        <taxon>Bacteria</taxon>
        <taxon>Pseudomonadati</taxon>
        <taxon>Spirochaetota</taxon>
        <taxon>Spirochaetia</taxon>
        <taxon>Brachyspirales</taxon>
        <taxon>Brachyspiraceae</taxon>
        <taxon>Brachyspira</taxon>
    </lineage>
</organism>
<dbReference type="Gene3D" id="3.10.290.10">
    <property type="entry name" value="RNA-binding S4 domain"/>
    <property type="match status" value="1"/>
</dbReference>
<dbReference type="Pfam" id="PF00849">
    <property type="entry name" value="PseudoU_synth_2"/>
    <property type="match status" value="1"/>
</dbReference>
<dbReference type="Proteomes" id="UP000310168">
    <property type="component" value="Unassembled WGS sequence"/>
</dbReference>
<dbReference type="InterPro" id="IPR036986">
    <property type="entry name" value="S4_RNA-bd_sf"/>
</dbReference>
<dbReference type="SUPFAM" id="SSF55174">
    <property type="entry name" value="Alpha-L RNA-binding motif"/>
    <property type="match status" value="1"/>
</dbReference>
<dbReference type="PANTHER" id="PTHR21600:SF44">
    <property type="entry name" value="RIBOSOMAL LARGE SUBUNIT PSEUDOURIDINE SYNTHASE D"/>
    <property type="match status" value="1"/>
</dbReference>
<dbReference type="EMBL" id="SJDU01000008">
    <property type="protein sequence ID" value="TKZ36318.1"/>
    <property type="molecule type" value="Genomic_DNA"/>
</dbReference>
<evidence type="ECO:0000259" key="4">
    <source>
        <dbReference type="SMART" id="SM00363"/>
    </source>
</evidence>
<keyword evidence="2" id="KW-0413">Isomerase</keyword>
<evidence type="ECO:0000313" key="5">
    <source>
        <dbReference type="EMBL" id="TKZ36318.1"/>
    </source>
</evidence>